<evidence type="ECO:0000313" key="3">
    <source>
        <dbReference type="Proteomes" id="UP000760860"/>
    </source>
</evidence>
<feature type="region of interest" description="Disordered" evidence="1">
    <location>
        <begin position="1"/>
        <end position="23"/>
    </location>
</feature>
<evidence type="ECO:0000256" key="1">
    <source>
        <dbReference type="SAM" id="MobiDB-lite"/>
    </source>
</evidence>
<name>A0A8T1GUF8_9STRA</name>
<dbReference type="EMBL" id="RCMV01002900">
    <property type="protein sequence ID" value="KAG3200719.1"/>
    <property type="molecule type" value="Genomic_DNA"/>
</dbReference>
<comment type="caution">
    <text evidence="2">The sequence shown here is derived from an EMBL/GenBank/DDBJ whole genome shotgun (WGS) entry which is preliminary data.</text>
</comment>
<accession>A0A8T1GUF8</accession>
<reference evidence="2" key="1">
    <citation type="submission" date="2018-05" db="EMBL/GenBank/DDBJ databases">
        <title>Effector identification in a new, highly contiguous assembly of the strawberry crown rot pathogen Phytophthora cactorum.</title>
        <authorList>
            <person name="Armitage A.D."/>
            <person name="Nellist C.F."/>
            <person name="Bates H."/>
            <person name="Vickerstaff R.J."/>
            <person name="Harrison R.J."/>
        </authorList>
    </citation>
    <scope>NUCLEOTIDE SEQUENCE</scope>
    <source>
        <strain evidence="2">P421</strain>
    </source>
</reference>
<dbReference type="Proteomes" id="UP000760860">
    <property type="component" value="Unassembled WGS sequence"/>
</dbReference>
<feature type="non-terminal residue" evidence="2">
    <location>
        <position position="1"/>
    </location>
</feature>
<sequence>ARQAERPLVQFPPPQQQPNALLT</sequence>
<proteinExistence type="predicted"/>
<organism evidence="2 3">
    <name type="scientific">Phytophthora cactorum</name>
    <dbReference type="NCBI Taxonomy" id="29920"/>
    <lineage>
        <taxon>Eukaryota</taxon>
        <taxon>Sar</taxon>
        <taxon>Stramenopiles</taxon>
        <taxon>Oomycota</taxon>
        <taxon>Peronosporomycetes</taxon>
        <taxon>Peronosporales</taxon>
        <taxon>Peronosporaceae</taxon>
        <taxon>Phytophthora</taxon>
    </lineage>
</organism>
<dbReference type="AlphaFoldDB" id="A0A8T1GUF8"/>
<evidence type="ECO:0000313" key="2">
    <source>
        <dbReference type="EMBL" id="KAG3200719.1"/>
    </source>
</evidence>
<protein>
    <submittedName>
        <fullName evidence="2">Uncharacterized protein</fullName>
    </submittedName>
</protein>
<gene>
    <name evidence="2" type="ORF">PC129_g23745</name>
</gene>